<protein>
    <submittedName>
        <fullName evidence="5">Formate dehydrogenase, iron-sulfur binding subunit</fullName>
    </submittedName>
</protein>
<evidence type="ECO:0000256" key="2">
    <source>
        <dbReference type="ARBA" id="ARBA00023004"/>
    </source>
</evidence>
<gene>
    <name evidence="5" type="ORF">OP8BY_0952</name>
</gene>
<evidence type="ECO:0000313" key="5">
    <source>
        <dbReference type="EMBL" id="RFT17010.1"/>
    </source>
</evidence>
<keyword evidence="2" id="KW-0408">Iron</keyword>
<evidence type="ECO:0000256" key="3">
    <source>
        <dbReference type="ARBA" id="ARBA00023014"/>
    </source>
</evidence>
<dbReference type="Gene3D" id="1.10.1060.10">
    <property type="entry name" value="Alpha-helical ferredoxin"/>
    <property type="match status" value="1"/>
</dbReference>
<dbReference type="EMBL" id="QUAH01000001">
    <property type="protein sequence ID" value="RFT17010.1"/>
    <property type="molecule type" value="Genomic_DNA"/>
</dbReference>
<evidence type="ECO:0000256" key="1">
    <source>
        <dbReference type="ARBA" id="ARBA00022723"/>
    </source>
</evidence>
<dbReference type="AlphaFoldDB" id="A0A3E2BQF5"/>
<feature type="domain" description="4Fe-4S ferredoxin-type" evidence="4">
    <location>
        <begin position="314"/>
        <end position="341"/>
    </location>
</feature>
<reference evidence="5 6" key="1">
    <citation type="submission" date="2018-08" db="EMBL/GenBank/DDBJ databases">
        <title>Genome analysis of the thermophilic bacterium of the candidate phylum Aminicenantes from deep subsurface aquifer revealed its physiology and ecological role.</title>
        <authorList>
            <person name="Kadnikov V.V."/>
            <person name="Mardanov A.V."/>
            <person name="Beletsky A.V."/>
            <person name="Karnachuk O.V."/>
            <person name="Ravin N.V."/>
        </authorList>
    </citation>
    <scope>NUCLEOTIDE SEQUENCE [LARGE SCALE GENOMIC DNA]</scope>
    <source>
        <strain evidence="5">BY38</strain>
    </source>
</reference>
<organism evidence="5 6">
    <name type="scientific">Candidatus Saccharicenans subterraneus</name>
    <dbReference type="NCBI Taxonomy" id="2508984"/>
    <lineage>
        <taxon>Bacteria</taxon>
        <taxon>Candidatus Aminicenantota</taxon>
        <taxon>Candidatus Aminicenantia</taxon>
        <taxon>Candidatus Aminicenantales</taxon>
        <taxon>Candidatus Saccharicenantaceae</taxon>
        <taxon>Candidatus Saccharicenans</taxon>
    </lineage>
</organism>
<keyword evidence="3" id="KW-0411">Iron-sulfur</keyword>
<dbReference type="SUPFAM" id="SSF46548">
    <property type="entry name" value="alpha-helical ferredoxin"/>
    <property type="match status" value="1"/>
</dbReference>
<evidence type="ECO:0000259" key="4">
    <source>
        <dbReference type="PROSITE" id="PS51379"/>
    </source>
</evidence>
<dbReference type="PANTHER" id="PTHR40447:SF1">
    <property type="entry name" value="ANAEROBIC SULFITE REDUCTASE SUBUNIT A"/>
    <property type="match status" value="1"/>
</dbReference>
<dbReference type="Pfam" id="PF17179">
    <property type="entry name" value="Fer4_22"/>
    <property type="match status" value="1"/>
</dbReference>
<feature type="domain" description="4Fe-4S ferredoxin-type" evidence="4">
    <location>
        <begin position="230"/>
        <end position="263"/>
    </location>
</feature>
<dbReference type="PROSITE" id="PS00198">
    <property type="entry name" value="4FE4S_FER_1"/>
    <property type="match status" value="2"/>
</dbReference>
<sequence>MYWLPRDQVRALVNRLAESYAVYGPRRDEVSGEVVFDRLEELERLDLQAAIPYNPPKHALLPQYEEILKYLYSKQSQKVTIEKISKVEPKALVGLRACDLNGILCLDRFFLGQEFVDEIYLEHRKKLFIISNTCVRPFPQCFCVCTDSGPAAGEGFDLDLTCAGQGYLVLVGSKKGQRLVEELGLREAGSEAQNLREKIVAESVSSFDNFALENKAWVSRATNRLTTGFIKPEVWEYIGNQCFECGACSFVCPTCSCFNVEDVNRVDGPTDRVRTWDSCSFEGYTKMAGDHNPRKPVEDRRNKRFFCKLSYSQSKKYLRPGCVGCGRCARVCPGDIGLPNVVTYIRREITGE</sequence>
<keyword evidence="1" id="KW-0479">Metal-binding</keyword>
<comment type="caution">
    <text evidence="5">The sequence shown here is derived from an EMBL/GenBank/DDBJ whole genome shotgun (WGS) entry which is preliminary data.</text>
</comment>
<dbReference type="Proteomes" id="UP000257323">
    <property type="component" value="Unassembled WGS sequence"/>
</dbReference>
<dbReference type="PANTHER" id="PTHR40447">
    <property type="entry name" value="ANAEROBIC SULFITE REDUCTASE SUBUNIT A"/>
    <property type="match status" value="1"/>
</dbReference>
<evidence type="ECO:0000313" key="6">
    <source>
        <dbReference type="Proteomes" id="UP000257323"/>
    </source>
</evidence>
<dbReference type="GO" id="GO:0046872">
    <property type="term" value="F:metal ion binding"/>
    <property type="evidence" value="ECO:0007669"/>
    <property type="project" value="UniProtKB-KW"/>
</dbReference>
<dbReference type="GO" id="GO:0051536">
    <property type="term" value="F:iron-sulfur cluster binding"/>
    <property type="evidence" value="ECO:0007669"/>
    <property type="project" value="UniProtKB-KW"/>
</dbReference>
<proteinExistence type="predicted"/>
<dbReference type="PROSITE" id="PS51379">
    <property type="entry name" value="4FE4S_FER_2"/>
    <property type="match status" value="2"/>
</dbReference>
<dbReference type="InterPro" id="IPR017896">
    <property type="entry name" value="4Fe4S_Fe-S-bd"/>
</dbReference>
<dbReference type="InterPro" id="IPR017900">
    <property type="entry name" value="4Fe4S_Fe_S_CS"/>
</dbReference>
<name>A0A3E2BQF5_9BACT</name>
<accession>A0A3E2BQF5</accession>
<dbReference type="InterPro" id="IPR009051">
    <property type="entry name" value="Helical_ferredxn"/>
</dbReference>